<accession>A0A368GM67</accession>
<evidence type="ECO:0000313" key="1">
    <source>
        <dbReference type="EMBL" id="RCN43977.1"/>
    </source>
</evidence>
<sequence length="108" mass="13161">MHDSSNITTVYNFLKKRYLGQKEIVHNQFLQKIQRKKRLQTIQNIAIHLEFFSELIRRETIEESQTDHYFLLKAERPMMEYFQTFDLEIQVDSLKNSSLNKRKLVLFH</sequence>
<reference evidence="1 2" key="1">
    <citation type="submission" date="2014-10" db="EMBL/GenBank/DDBJ databases">
        <title>Draft genome of the hookworm Ancylostoma caninum.</title>
        <authorList>
            <person name="Mitreva M."/>
        </authorList>
    </citation>
    <scope>NUCLEOTIDE SEQUENCE [LARGE SCALE GENOMIC DNA]</scope>
    <source>
        <strain evidence="1 2">Baltimore</strain>
    </source>
</reference>
<dbReference type="Proteomes" id="UP000252519">
    <property type="component" value="Unassembled WGS sequence"/>
</dbReference>
<name>A0A368GM67_ANCCA</name>
<organism evidence="1 2">
    <name type="scientific">Ancylostoma caninum</name>
    <name type="common">Dog hookworm</name>
    <dbReference type="NCBI Taxonomy" id="29170"/>
    <lineage>
        <taxon>Eukaryota</taxon>
        <taxon>Metazoa</taxon>
        <taxon>Ecdysozoa</taxon>
        <taxon>Nematoda</taxon>
        <taxon>Chromadorea</taxon>
        <taxon>Rhabditida</taxon>
        <taxon>Rhabditina</taxon>
        <taxon>Rhabditomorpha</taxon>
        <taxon>Strongyloidea</taxon>
        <taxon>Ancylostomatidae</taxon>
        <taxon>Ancylostomatinae</taxon>
        <taxon>Ancylostoma</taxon>
    </lineage>
</organism>
<dbReference type="EMBL" id="JOJR01000141">
    <property type="protein sequence ID" value="RCN43977.1"/>
    <property type="molecule type" value="Genomic_DNA"/>
</dbReference>
<protein>
    <submittedName>
        <fullName evidence="1">Uncharacterized protein</fullName>
    </submittedName>
</protein>
<proteinExistence type="predicted"/>
<comment type="caution">
    <text evidence="1">The sequence shown here is derived from an EMBL/GenBank/DDBJ whole genome shotgun (WGS) entry which is preliminary data.</text>
</comment>
<gene>
    <name evidence="1" type="ORF">ANCCAN_10004</name>
</gene>
<dbReference type="AlphaFoldDB" id="A0A368GM67"/>
<evidence type="ECO:0000313" key="2">
    <source>
        <dbReference type="Proteomes" id="UP000252519"/>
    </source>
</evidence>
<keyword evidence="2" id="KW-1185">Reference proteome</keyword>